<dbReference type="Proteomes" id="UP000693672">
    <property type="component" value="Unassembled WGS sequence"/>
</dbReference>
<organism evidence="2 3">
    <name type="scientific">Paenibacillus solanacearum</name>
    <dbReference type="NCBI Taxonomy" id="2048548"/>
    <lineage>
        <taxon>Bacteria</taxon>
        <taxon>Bacillati</taxon>
        <taxon>Bacillota</taxon>
        <taxon>Bacilli</taxon>
        <taxon>Bacillales</taxon>
        <taxon>Paenibacillaceae</taxon>
        <taxon>Paenibacillus</taxon>
    </lineage>
</organism>
<dbReference type="InterPro" id="IPR000182">
    <property type="entry name" value="GNAT_dom"/>
</dbReference>
<comment type="caution">
    <text evidence="2">The sequence shown here is derived from an EMBL/GenBank/DDBJ whole genome shotgun (WGS) entry which is preliminary data.</text>
</comment>
<protein>
    <recommendedName>
        <fullName evidence="1">N-acetyltransferase domain-containing protein</fullName>
    </recommendedName>
</protein>
<proteinExistence type="predicted"/>
<evidence type="ECO:0000313" key="2">
    <source>
        <dbReference type="EMBL" id="CAG7635358.1"/>
    </source>
</evidence>
<gene>
    <name evidence="2" type="ORF">PAESOLCIP111_03655</name>
</gene>
<dbReference type="CDD" id="cd04301">
    <property type="entry name" value="NAT_SF"/>
    <property type="match status" value="1"/>
</dbReference>
<keyword evidence="3" id="KW-1185">Reference proteome</keyword>
<evidence type="ECO:0000313" key="3">
    <source>
        <dbReference type="Proteomes" id="UP000693672"/>
    </source>
</evidence>
<dbReference type="PROSITE" id="PS51186">
    <property type="entry name" value="GNAT"/>
    <property type="match status" value="1"/>
</dbReference>
<name>A0A916K2W8_9BACL</name>
<dbReference type="AlphaFoldDB" id="A0A916K2W8"/>
<reference evidence="2" key="1">
    <citation type="submission" date="2021-06" db="EMBL/GenBank/DDBJ databases">
        <authorList>
            <person name="Criscuolo A."/>
        </authorList>
    </citation>
    <scope>NUCLEOTIDE SEQUENCE</scope>
    <source>
        <strain evidence="2">CIP111600</strain>
    </source>
</reference>
<accession>A0A916K2W8</accession>
<dbReference type="GO" id="GO:0016747">
    <property type="term" value="F:acyltransferase activity, transferring groups other than amino-acyl groups"/>
    <property type="evidence" value="ECO:0007669"/>
    <property type="project" value="InterPro"/>
</dbReference>
<sequence length="147" mass="16506">MLIDLKHRLEEEPVQELLSSAVFPDPEAVEQTIGLYRSDQTMELLGIEQDGVLLGIAGFQTDSDHRLLLRHIAVQPEYRGQGYGRGLLLELIALKQPAAIVAETDEEAADFYRNVGFVVTSLGEKYPGVERFQCLYEAEIDEEADRL</sequence>
<dbReference type="Pfam" id="PF13508">
    <property type="entry name" value="Acetyltransf_7"/>
    <property type="match status" value="1"/>
</dbReference>
<evidence type="ECO:0000259" key="1">
    <source>
        <dbReference type="PROSITE" id="PS51186"/>
    </source>
</evidence>
<dbReference type="RefSeq" id="WP_218093397.1">
    <property type="nucleotide sequence ID" value="NZ_CAJVAS010000016.1"/>
</dbReference>
<feature type="domain" description="N-acetyltransferase" evidence="1">
    <location>
        <begin position="1"/>
        <end position="141"/>
    </location>
</feature>
<dbReference type="EMBL" id="CAJVAS010000016">
    <property type="protein sequence ID" value="CAG7635358.1"/>
    <property type="molecule type" value="Genomic_DNA"/>
</dbReference>